<organism evidence="3 4">
    <name type="scientific">Rhizodiscina lignyota</name>
    <dbReference type="NCBI Taxonomy" id="1504668"/>
    <lineage>
        <taxon>Eukaryota</taxon>
        <taxon>Fungi</taxon>
        <taxon>Dikarya</taxon>
        <taxon>Ascomycota</taxon>
        <taxon>Pezizomycotina</taxon>
        <taxon>Dothideomycetes</taxon>
        <taxon>Pleosporomycetidae</taxon>
        <taxon>Aulographales</taxon>
        <taxon>Rhizodiscinaceae</taxon>
        <taxon>Rhizodiscina</taxon>
    </lineage>
</organism>
<feature type="region of interest" description="Disordered" evidence="2">
    <location>
        <begin position="111"/>
        <end position="130"/>
    </location>
</feature>
<dbReference type="InterPro" id="IPR001680">
    <property type="entry name" value="WD40_rpt"/>
</dbReference>
<dbReference type="PROSITE" id="PS50082">
    <property type="entry name" value="WD_REPEATS_2"/>
    <property type="match status" value="1"/>
</dbReference>
<dbReference type="EMBL" id="ML978125">
    <property type="protein sequence ID" value="KAF2099652.1"/>
    <property type="molecule type" value="Genomic_DNA"/>
</dbReference>
<dbReference type="PANTHER" id="PTHR43991:SF12">
    <property type="entry name" value="WD REPEAT PROTEIN (AFU_ORTHOLOGUE AFUA_8G05640)"/>
    <property type="match status" value="1"/>
</dbReference>
<proteinExistence type="predicted"/>
<gene>
    <name evidence="3" type="ORF">NA57DRAFT_55601</name>
</gene>
<dbReference type="AlphaFoldDB" id="A0A9P4IHC0"/>
<dbReference type="InterPro" id="IPR015943">
    <property type="entry name" value="WD40/YVTN_repeat-like_dom_sf"/>
</dbReference>
<protein>
    <submittedName>
        <fullName evidence="3">WD40 repeat-like protein</fullName>
    </submittedName>
</protein>
<feature type="region of interest" description="Disordered" evidence="2">
    <location>
        <begin position="24"/>
        <end position="52"/>
    </location>
</feature>
<accession>A0A9P4IHC0</accession>
<comment type="caution">
    <text evidence="3">The sequence shown here is derived from an EMBL/GenBank/DDBJ whole genome shotgun (WGS) entry which is preliminary data.</text>
</comment>
<dbReference type="Proteomes" id="UP000799772">
    <property type="component" value="Unassembled WGS sequence"/>
</dbReference>
<dbReference type="SUPFAM" id="SSF50978">
    <property type="entry name" value="WD40 repeat-like"/>
    <property type="match status" value="1"/>
</dbReference>
<evidence type="ECO:0000256" key="1">
    <source>
        <dbReference type="PROSITE-ProRule" id="PRU00221"/>
    </source>
</evidence>
<feature type="repeat" description="WD" evidence="1">
    <location>
        <begin position="443"/>
        <end position="477"/>
    </location>
</feature>
<evidence type="ECO:0000313" key="3">
    <source>
        <dbReference type="EMBL" id="KAF2099652.1"/>
    </source>
</evidence>
<keyword evidence="1" id="KW-0853">WD repeat</keyword>
<dbReference type="PANTHER" id="PTHR43991">
    <property type="entry name" value="WD REPEAT PROTEIN (AFU_ORTHOLOGUE AFUA_8G05640)-RELATED"/>
    <property type="match status" value="1"/>
</dbReference>
<dbReference type="SMART" id="SM00320">
    <property type="entry name" value="WD40"/>
    <property type="match status" value="1"/>
</dbReference>
<dbReference type="Gene3D" id="2.130.10.10">
    <property type="entry name" value="YVTN repeat-like/Quinoprotein amine dehydrogenase"/>
    <property type="match status" value="1"/>
</dbReference>
<name>A0A9P4IHC0_9PEZI</name>
<sequence>MSTVVGAQTQIQDEITQVEEALSEMHDTPVSAPTGLSNPGHLNYTSQGQESREEIELRSSLVSDLFSANPSHSSVNMGSWYEGTLNAFQFEEPSVTVNPVFRILTQSNEASRAVDPHLGSQPGATDSSPTYRDLLEESRLQNYEVDVCKFIDNWTFVTKLRLASQRMFTEVPGSDVLTSSRPSHVRAEEVNEDTYDMQGIDWTRIGTSGMQARKARDCYCEAVSGDCFTELERKSFSSEGIENCDSLFRFRRMNTKHRAWIQHFQLRNLMAVTSHNDIFYAARSKVHCTDAVGGVNATVMDLSGPASSLSGESSFRITTLAAASNLVVSGSYTGEYAMASLDSMSSSPPTIGLITPDHEGIICHVDLFARRGIGQPTSAAFSSNDQHVRVLDCATNTFVSSFKYPYSVNCSVADPHAQMRLVVGDSNTALLTNADDGQVLTEIAHHTGNIFAASWCGDGVHVATGAEDGRVLVYDMRKWSAPVADIACVKACPRSLRFSSRGPSMLLVAEAEDAVEVVEAGGGMFQKRQVVEFFGSVGGAEWRPDGKGFWVANGDAKFGGLMQFDMMGARLAPSAQSKLYF</sequence>
<dbReference type="InterPro" id="IPR036322">
    <property type="entry name" value="WD40_repeat_dom_sf"/>
</dbReference>
<evidence type="ECO:0000313" key="4">
    <source>
        <dbReference type="Proteomes" id="UP000799772"/>
    </source>
</evidence>
<reference evidence="3" key="1">
    <citation type="journal article" date="2020" name="Stud. Mycol.">
        <title>101 Dothideomycetes genomes: a test case for predicting lifestyles and emergence of pathogens.</title>
        <authorList>
            <person name="Haridas S."/>
            <person name="Albert R."/>
            <person name="Binder M."/>
            <person name="Bloem J."/>
            <person name="Labutti K."/>
            <person name="Salamov A."/>
            <person name="Andreopoulos B."/>
            <person name="Baker S."/>
            <person name="Barry K."/>
            <person name="Bills G."/>
            <person name="Bluhm B."/>
            <person name="Cannon C."/>
            <person name="Castanera R."/>
            <person name="Culley D."/>
            <person name="Daum C."/>
            <person name="Ezra D."/>
            <person name="Gonzalez J."/>
            <person name="Henrissat B."/>
            <person name="Kuo A."/>
            <person name="Liang C."/>
            <person name="Lipzen A."/>
            <person name="Lutzoni F."/>
            <person name="Magnuson J."/>
            <person name="Mondo S."/>
            <person name="Nolan M."/>
            <person name="Ohm R."/>
            <person name="Pangilinan J."/>
            <person name="Park H.-J."/>
            <person name="Ramirez L."/>
            <person name="Alfaro M."/>
            <person name="Sun H."/>
            <person name="Tritt A."/>
            <person name="Yoshinaga Y."/>
            <person name="Zwiers L.-H."/>
            <person name="Turgeon B."/>
            <person name="Goodwin S."/>
            <person name="Spatafora J."/>
            <person name="Crous P."/>
            <person name="Grigoriev I."/>
        </authorList>
    </citation>
    <scope>NUCLEOTIDE SEQUENCE</scope>
    <source>
        <strain evidence="3">CBS 133067</strain>
    </source>
</reference>
<evidence type="ECO:0000256" key="2">
    <source>
        <dbReference type="SAM" id="MobiDB-lite"/>
    </source>
</evidence>
<dbReference type="OrthoDB" id="20669at2759"/>
<keyword evidence="4" id="KW-1185">Reference proteome</keyword>